<comment type="caution">
    <text evidence="2">The sequence shown here is derived from an EMBL/GenBank/DDBJ whole genome shotgun (WGS) entry which is preliminary data.</text>
</comment>
<gene>
    <name evidence="2" type="ORF">HAX54_006707</name>
</gene>
<sequence>TMIECARRHRSMSGALPLKRIVHYRVPFVRKFTLAASARRSGALVYMKCAGETRDLMLLLSAAVMEHVFSLTRFGYWVLFLLINTTSGSISFVSANASLLHPSSFWRL</sequence>
<keyword evidence="3" id="KW-1185">Reference proteome</keyword>
<keyword evidence="1" id="KW-1133">Transmembrane helix</keyword>
<dbReference type="EMBL" id="JACEIK010000134">
    <property type="protein sequence ID" value="MCD7450505.1"/>
    <property type="molecule type" value="Genomic_DNA"/>
</dbReference>
<name>A0ABS8RUJ6_DATST</name>
<evidence type="ECO:0000313" key="3">
    <source>
        <dbReference type="Proteomes" id="UP000823775"/>
    </source>
</evidence>
<protein>
    <submittedName>
        <fullName evidence="2">Uncharacterized protein</fullName>
    </submittedName>
</protein>
<organism evidence="2 3">
    <name type="scientific">Datura stramonium</name>
    <name type="common">Jimsonweed</name>
    <name type="synonym">Common thornapple</name>
    <dbReference type="NCBI Taxonomy" id="4076"/>
    <lineage>
        <taxon>Eukaryota</taxon>
        <taxon>Viridiplantae</taxon>
        <taxon>Streptophyta</taxon>
        <taxon>Embryophyta</taxon>
        <taxon>Tracheophyta</taxon>
        <taxon>Spermatophyta</taxon>
        <taxon>Magnoliopsida</taxon>
        <taxon>eudicotyledons</taxon>
        <taxon>Gunneridae</taxon>
        <taxon>Pentapetalae</taxon>
        <taxon>asterids</taxon>
        <taxon>lamiids</taxon>
        <taxon>Solanales</taxon>
        <taxon>Solanaceae</taxon>
        <taxon>Solanoideae</taxon>
        <taxon>Datureae</taxon>
        <taxon>Datura</taxon>
    </lineage>
</organism>
<feature type="non-terminal residue" evidence="2">
    <location>
        <position position="108"/>
    </location>
</feature>
<feature type="transmembrane region" description="Helical" evidence="1">
    <location>
        <begin position="74"/>
        <end position="99"/>
    </location>
</feature>
<feature type="non-terminal residue" evidence="2">
    <location>
        <position position="1"/>
    </location>
</feature>
<keyword evidence="1" id="KW-0812">Transmembrane</keyword>
<proteinExistence type="predicted"/>
<evidence type="ECO:0000313" key="2">
    <source>
        <dbReference type="EMBL" id="MCD7450505.1"/>
    </source>
</evidence>
<dbReference type="Proteomes" id="UP000823775">
    <property type="component" value="Unassembled WGS sequence"/>
</dbReference>
<reference evidence="2 3" key="1">
    <citation type="journal article" date="2021" name="BMC Genomics">
        <title>Datura genome reveals duplications of psychoactive alkaloid biosynthetic genes and high mutation rate following tissue culture.</title>
        <authorList>
            <person name="Rajewski A."/>
            <person name="Carter-House D."/>
            <person name="Stajich J."/>
            <person name="Litt A."/>
        </authorList>
    </citation>
    <scope>NUCLEOTIDE SEQUENCE [LARGE SCALE GENOMIC DNA]</scope>
    <source>
        <strain evidence="2">AR-01</strain>
    </source>
</reference>
<accession>A0ABS8RUJ6</accession>
<keyword evidence="1" id="KW-0472">Membrane</keyword>
<evidence type="ECO:0000256" key="1">
    <source>
        <dbReference type="SAM" id="Phobius"/>
    </source>
</evidence>